<feature type="compositionally biased region" description="Low complexity" evidence="1">
    <location>
        <begin position="31"/>
        <end position="41"/>
    </location>
</feature>
<evidence type="ECO:0000256" key="2">
    <source>
        <dbReference type="SAM" id="SignalP"/>
    </source>
</evidence>
<dbReference type="Pfam" id="PF00092">
    <property type="entry name" value="VWA"/>
    <property type="match status" value="2"/>
</dbReference>
<dbReference type="PROSITE" id="PS51257">
    <property type="entry name" value="PROKAR_LIPOPROTEIN"/>
    <property type="match status" value="1"/>
</dbReference>
<dbReference type="CDD" id="cd00198">
    <property type="entry name" value="vWFA"/>
    <property type="match status" value="2"/>
</dbReference>
<name>A0A6N7PNL6_9BACT</name>
<dbReference type="InterPro" id="IPR036465">
    <property type="entry name" value="vWFA_dom_sf"/>
</dbReference>
<feature type="domain" description="VWFA" evidence="3">
    <location>
        <begin position="76"/>
        <end position="315"/>
    </location>
</feature>
<dbReference type="InterPro" id="IPR002035">
    <property type="entry name" value="VWF_A"/>
</dbReference>
<evidence type="ECO:0000256" key="1">
    <source>
        <dbReference type="SAM" id="MobiDB-lite"/>
    </source>
</evidence>
<organism evidence="4 5">
    <name type="scientific">Polyangium spumosum</name>
    <dbReference type="NCBI Taxonomy" id="889282"/>
    <lineage>
        <taxon>Bacteria</taxon>
        <taxon>Pseudomonadati</taxon>
        <taxon>Myxococcota</taxon>
        <taxon>Polyangia</taxon>
        <taxon>Polyangiales</taxon>
        <taxon>Polyangiaceae</taxon>
        <taxon>Polyangium</taxon>
    </lineage>
</organism>
<evidence type="ECO:0000259" key="3">
    <source>
        <dbReference type="PROSITE" id="PS50234"/>
    </source>
</evidence>
<dbReference type="PROSITE" id="PS50234">
    <property type="entry name" value="VWFA"/>
    <property type="match status" value="1"/>
</dbReference>
<dbReference type="RefSeq" id="WP_153820620.1">
    <property type="nucleotide sequence ID" value="NZ_WJIE01000005.1"/>
</dbReference>
<dbReference type="EMBL" id="WJIE01000005">
    <property type="protein sequence ID" value="MRG93762.1"/>
    <property type="molecule type" value="Genomic_DNA"/>
</dbReference>
<feature type="chain" id="PRO_5027008447" evidence="2">
    <location>
        <begin position="21"/>
        <end position="593"/>
    </location>
</feature>
<dbReference type="Gene3D" id="3.40.50.410">
    <property type="entry name" value="von Willebrand factor, type A domain"/>
    <property type="match status" value="2"/>
</dbReference>
<evidence type="ECO:0000313" key="5">
    <source>
        <dbReference type="Proteomes" id="UP000440224"/>
    </source>
</evidence>
<feature type="region of interest" description="Disordered" evidence="1">
    <location>
        <begin position="28"/>
        <end position="49"/>
    </location>
</feature>
<evidence type="ECO:0000313" key="4">
    <source>
        <dbReference type="EMBL" id="MRG93762.1"/>
    </source>
</evidence>
<gene>
    <name evidence="4" type="ORF">GF068_17855</name>
</gene>
<reference evidence="4 5" key="1">
    <citation type="submission" date="2019-10" db="EMBL/GenBank/DDBJ databases">
        <title>A soil myxobacterium in the family Polyangiaceae.</title>
        <authorList>
            <person name="Li Y."/>
            <person name="Wang J."/>
        </authorList>
    </citation>
    <scope>NUCLEOTIDE SEQUENCE [LARGE SCALE GENOMIC DNA]</scope>
    <source>
        <strain evidence="4 5">DSM 14734</strain>
    </source>
</reference>
<accession>A0A6N7PNL6</accession>
<comment type="caution">
    <text evidence="4">The sequence shown here is derived from an EMBL/GenBank/DDBJ whole genome shotgun (WGS) entry which is preliminary data.</text>
</comment>
<sequence length="593" mass="60198">MISRILAGSLLLPLLAVSLAASCGGNGGTSSGSASSNATASGGSGGAGGSGGDGVGGFIAAGGSGVGGPDVCDPPDVLVVLDRTLTMHKTPEGGTPSDGPEYKSSKWYQAITAVEQLVAPPLDKGIRFGVELWPKDPGGGTCITLAERVQNTKPATNPSCQEGEVPISPGLDQGPTIQALLDPATTTLCTSTPTGNALLTAEQHLQEIAAAGREQYVVLVTDGADWDFSCPEPNPLPITQALMKKGIKTYIVGFSAEGDIQPGGVGAEFLNNMACAGGTAKGFPASCADDGNGNFTATDPSGAPLYLKAESSTELALALKSIGGKLCCNCGDTCDPPEILIALDRTLTMHKTPNGETPTDGPDYPSSKWYQAVTAIEKMVAPPRDNHARYGLELWPRDPGGETCITLAERVTNSKQATNPFCESGEIVVPPALGSGGAIQQYLDPAATRLCISTPTGEALFTATDHLLKSVTPGRDQYVVLVTDGADWDQSCPAPSPLPIVQQLAASGIRTFVVGFSAEGAILPGGVGAGFLNDMACAGQTAKGFPAGCQEGPGGYVAKDPGGEILYLQASDAAGLDKALAGVADGLCCDCVK</sequence>
<keyword evidence="2" id="KW-0732">Signal</keyword>
<feature type="signal peptide" evidence="2">
    <location>
        <begin position="1"/>
        <end position="20"/>
    </location>
</feature>
<dbReference type="AlphaFoldDB" id="A0A6N7PNL6"/>
<keyword evidence="5" id="KW-1185">Reference proteome</keyword>
<dbReference type="Proteomes" id="UP000440224">
    <property type="component" value="Unassembled WGS sequence"/>
</dbReference>
<protein>
    <submittedName>
        <fullName evidence="4">VWA domain-containing protein</fullName>
    </submittedName>
</protein>
<proteinExistence type="predicted"/>
<dbReference type="SUPFAM" id="SSF53300">
    <property type="entry name" value="vWA-like"/>
    <property type="match status" value="2"/>
</dbReference>
<dbReference type="OrthoDB" id="5483339at2"/>